<gene>
    <name evidence="1" type="ORF">Q5H92_14910</name>
</gene>
<dbReference type="RefSeq" id="WP_305012337.1">
    <property type="nucleotide sequence ID" value="NZ_JAUQSX010000007.1"/>
</dbReference>
<dbReference type="Proteomes" id="UP001167796">
    <property type="component" value="Unassembled WGS sequence"/>
</dbReference>
<name>A0ABT9AG48_9BACT</name>
<dbReference type="EMBL" id="JAUQSX010000007">
    <property type="protein sequence ID" value="MDO7847657.1"/>
    <property type="molecule type" value="Genomic_DNA"/>
</dbReference>
<proteinExistence type="predicted"/>
<accession>A0ABT9AG48</accession>
<comment type="caution">
    <text evidence="1">The sequence shown here is derived from an EMBL/GenBank/DDBJ whole genome shotgun (WGS) entry which is preliminary data.</text>
</comment>
<protein>
    <submittedName>
        <fullName evidence="1">Uncharacterized protein</fullName>
    </submittedName>
</protein>
<reference evidence="1" key="1">
    <citation type="submission" date="2023-07" db="EMBL/GenBank/DDBJ databases">
        <authorList>
            <person name="Kim M.K."/>
        </authorList>
    </citation>
    <scope>NUCLEOTIDE SEQUENCE</scope>
    <source>
        <strain evidence="1">M29</strain>
    </source>
</reference>
<keyword evidence="2" id="KW-1185">Reference proteome</keyword>
<organism evidence="1 2">
    <name type="scientific">Hymenobacter mellowenesis</name>
    <dbReference type="NCBI Taxonomy" id="3063995"/>
    <lineage>
        <taxon>Bacteria</taxon>
        <taxon>Pseudomonadati</taxon>
        <taxon>Bacteroidota</taxon>
        <taxon>Cytophagia</taxon>
        <taxon>Cytophagales</taxon>
        <taxon>Hymenobacteraceae</taxon>
        <taxon>Hymenobacter</taxon>
    </lineage>
</organism>
<sequence>MTPQTPADRSLAFHLLLPLLQLPATSLGPPENVKGVFLSTSDDTLVVEVDHAPLLSDRVLGHPHLQHNYLFGSTYWLQFSAPPEFLPEFQAFREGKYSRFGDKAKELFRKQWAHHYPNTGKDFKGHLLYHVLSKPSEVRKYWERELDLWKNTLDGCELYHLPCTERDLITL</sequence>
<evidence type="ECO:0000313" key="1">
    <source>
        <dbReference type="EMBL" id="MDO7847657.1"/>
    </source>
</evidence>
<evidence type="ECO:0000313" key="2">
    <source>
        <dbReference type="Proteomes" id="UP001167796"/>
    </source>
</evidence>